<reference evidence="1 2" key="1">
    <citation type="submission" date="2019-03" db="EMBL/GenBank/DDBJ databases">
        <title>Single cell metagenomics reveals metabolic interactions within the superorganism composed of flagellate Streblomastix strix and complex community of Bacteroidetes bacteria on its surface.</title>
        <authorList>
            <person name="Treitli S.C."/>
            <person name="Kolisko M."/>
            <person name="Husnik F."/>
            <person name="Keeling P."/>
            <person name="Hampl V."/>
        </authorList>
    </citation>
    <scope>NUCLEOTIDE SEQUENCE [LARGE SCALE GENOMIC DNA]</scope>
    <source>
        <strain evidence="1">ST1C</strain>
    </source>
</reference>
<dbReference type="EMBL" id="SNRW01006709">
    <property type="protein sequence ID" value="KAA6382574.1"/>
    <property type="molecule type" value="Genomic_DNA"/>
</dbReference>
<comment type="caution">
    <text evidence="1">The sequence shown here is derived from an EMBL/GenBank/DDBJ whole genome shotgun (WGS) entry which is preliminary data.</text>
</comment>
<name>A0A5J4VJF9_9EUKA</name>
<sequence>MSPLGGIIQIQYYALFSSWVEKFSSPGLIRSAAIGFTNKTLGAQPNILDKIIAGVRAYLAGVWRVSVQVIGMSDAQFAAIYVCSVCIIVDSNVFLRNSGVKLADRRTNVQRTKANRSHQCQSHANKLCTFTKVSLGQKSRITVSKIGAAGLCIRSAAK</sequence>
<proteinExistence type="predicted"/>
<gene>
    <name evidence="1" type="ORF">EZS28_021900</name>
</gene>
<dbReference type="AlphaFoldDB" id="A0A5J4VJF9"/>
<accession>A0A5J4VJF9</accession>
<evidence type="ECO:0000313" key="1">
    <source>
        <dbReference type="EMBL" id="KAA6382574.1"/>
    </source>
</evidence>
<evidence type="ECO:0000313" key="2">
    <source>
        <dbReference type="Proteomes" id="UP000324800"/>
    </source>
</evidence>
<organism evidence="1 2">
    <name type="scientific">Streblomastix strix</name>
    <dbReference type="NCBI Taxonomy" id="222440"/>
    <lineage>
        <taxon>Eukaryota</taxon>
        <taxon>Metamonada</taxon>
        <taxon>Preaxostyla</taxon>
        <taxon>Oxymonadida</taxon>
        <taxon>Streblomastigidae</taxon>
        <taxon>Streblomastix</taxon>
    </lineage>
</organism>
<protein>
    <submittedName>
        <fullName evidence="1">Uncharacterized protein</fullName>
    </submittedName>
</protein>
<dbReference type="Proteomes" id="UP000324800">
    <property type="component" value="Unassembled WGS sequence"/>
</dbReference>